<dbReference type="InterPro" id="IPR020568">
    <property type="entry name" value="Ribosomal_Su5_D2-typ_SF"/>
</dbReference>
<dbReference type="SUPFAM" id="SSF54637">
    <property type="entry name" value="Thioesterase/thiol ester dehydrase-isomerase"/>
    <property type="match status" value="1"/>
</dbReference>
<dbReference type="GO" id="GO:0103117">
    <property type="term" value="F:UDP-3-O-acyl-N-acetylglucosamine deacetylase activity"/>
    <property type="evidence" value="ECO:0007669"/>
    <property type="project" value="UniProtKB-UniRule"/>
</dbReference>
<keyword evidence="12 16" id="KW-0456">Lyase</keyword>
<feature type="binding site" evidence="15">
    <location>
        <position position="263"/>
    </location>
    <ligand>
        <name>Zn(2+)</name>
        <dbReference type="ChEBI" id="CHEBI:29105"/>
    </ligand>
</feature>
<dbReference type="PANTHER" id="PTHR33694">
    <property type="entry name" value="UDP-3-O-ACYL-N-ACETYLGLUCOSAMINE DEACETYLASE 1, MITOCHONDRIAL-RELATED"/>
    <property type="match status" value="1"/>
</dbReference>
<comment type="function">
    <text evidence="2 15">Catalyzes the hydrolysis of UDP-3-O-myristoyl-N-acetylglucosamine to form UDP-3-O-myristoylglucosamine and acetate, the committed step in lipid A biosynthesis.</text>
</comment>
<keyword evidence="6 15" id="KW-0444">Lipid biosynthesis</keyword>
<evidence type="ECO:0000256" key="2">
    <source>
        <dbReference type="ARBA" id="ARBA00002923"/>
    </source>
</evidence>
<evidence type="ECO:0000256" key="4">
    <source>
        <dbReference type="ARBA" id="ARBA00005002"/>
    </source>
</evidence>
<comment type="pathway">
    <text evidence="4 15">Glycolipid biosynthesis; lipid IV(A) biosynthesis; lipid IV(A) from (3R)-3-hydroxytetradecanoyl-[acyl-carrier-protein] and UDP-N-acetyl-alpha-D-glucosamine: step 2/6.</text>
</comment>
<evidence type="ECO:0000313" key="17">
    <source>
        <dbReference type="EMBL" id="HGT49161.1"/>
    </source>
</evidence>
<dbReference type="InterPro" id="IPR004463">
    <property type="entry name" value="UDP-acyl_GlcNac_deAcase"/>
</dbReference>
<feature type="active site" description="Proton donor" evidence="15">
    <location>
        <position position="290"/>
    </location>
</feature>
<dbReference type="InterPro" id="IPR029069">
    <property type="entry name" value="HotDog_dom_sf"/>
</dbReference>
<evidence type="ECO:0000256" key="9">
    <source>
        <dbReference type="ARBA" id="ARBA00022801"/>
    </source>
</evidence>
<feature type="active site" evidence="16">
    <location>
        <position position="369"/>
    </location>
</feature>
<dbReference type="Pfam" id="PF07977">
    <property type="entry name" value="FabA"/>
    <property type="match status" value="1"/>
</dbReference>
<keyword evidence="5 16" id="KW-0963">Cytoplasm</keyword>
<dbReference type="FunFam" id="3.10.129.10:FF:000001">
    <property type="entry name" value="3-hydroxyacyl-[acyl-carrier-protein] dehydratase FabZ"/>
    <property type="match status" value="1"/>
</dbReference>
<evidence type="ECO:0000256" key="7">
    <source>
        <dbReference type="ARBA" id="ARBA00022556"/>
    </source>
</evidence>
<organism evidence="17">
    <name type="scientific">Ignavibacterium album</name>
    <dbReference type="NCBI Taxonomy" id="591197"/>
    <lineage>
        <taxon>Bacteria</taxon>
        <taxon>Pseudomonadati</taxon>
        <taxon>Ignavibacteriota</taxon>
        <taxon>Ignavibacteria</taxon>
        <taxon>Ignavibacteriales</taxon>
        <taxon>Ignavibacteriaceae</taxon>
        <taxon>Ignavibacterium</taxon>
    </lineage>
</organism>
<evidence type="ECO:0000256" key="6">
    <source>
        <dbReference type="ARBA" id="ARBA00022516"/>
    </source>
</evidence>
<comment type="catalytic activity">
    <reaction evidence="16">
        <text>a (3R)-hydroxyacyl-[ACP] = a (2E)-enoyl-[ACP] + H2O</text>
        <dbReference type="Rhea" id="RHEA:13097"/>
        <dbReference type="Rhea" id="RHEA-COMP:9925"/>
        <dbReference type="Rhea" id="RHEA-COMP:9945"/>
        <dbReference type="ChEBI" id="CHEBI:15377"/>
        <dbReference type="ChEBI" id="CHEBI:78784"/>
        <dbReference type="ChEBI" id="CHEBI:78827"/>
        <dbReference type="EC" id="4.2.1.59"/>
    </reaction>
</comment>
<dbReference type="NCBIfam" id="NF000582">
    <property type="entry name" value="PRK00006.1"/>
    <property type="match status" value="1"/>
</dbReference>
<sequence>MIQTQRTIANPVSMSGIGLHTGTECTMTFKPAAENTGIRFVRVDLGGNPEIPAVAEHVVDVSRGTTIGIGEAKVHTIEHVLAAIVGLQIDNIIIELDGIEPPVGDGSALPYVEVLQKAGVVQQEAPKDYLVIDETVMYHNEEKQIDIVALPLDGYRITVMVDYQNPALGSQHTGLFDLEKEFVTEFAPARTFCFLSEVEALANQGLIRGGDLDNAVVIVDHNLNDKELKELGKKIGITENFVLGEEGILNNKQLRFKNEPVRHKLLDLMGDLALIGAPIKAQILAARPGHKANVEFAKQIRKLYQQKKLVKKFQFVKKEGVVFDSNAIQRILPHRYPFLLVDKIIHLDMDKKVIGVKSVTVNEPFFIGHFPGQPIMPGVLILEAMAQTGGILLLNSFPNPEEKLVYFMQINNAKFRKPVVPGDQLFMEVELTQKKSKVVMMAARAYVNDVLVAEAEFMAGIVDKDRKPEE</sequence>
<feature type="binding site" evidence="15">
    <location>
        <position position="267"/>
    </location>
    <ligand>
        <name>Zn(2+)</name>
        <dbReference type="ChEBI" id="CHEBI:29105"/>
    </ligand>
</feature>
<dbReference type="NCBIfam" id="NF009667">
    <property type="entry name" value="PRK13188.1"/>
    <property type="match status" value="1"/>
</dbReference>
<dbReference type="GO" id="GO:0019171">
    <property type="term" value="F:(3R)-hydroxyacyl-[acyl-carrier-protein] dehydratase activity"/>
    <property type="evidence" value="ECO:0007669"/>
    <property type="project" value="UniProtKB-EC"/>
</dbReference>
<comment type="cofactor">
    <cofactor evidence="1 15">
        <name>Zn(2+)</name>
        <dbReference type="ChEBI" id="CHEBI:29105"/>
    </cofactor>
</comment>
<dbReference type="NCBIfam" id="TIGR01750">
    <property type="entry name" value="fabZ"/>
    <property type="match status" value="1"/>
</dbReference>
<dbReference type="EC" id="3.5.1.108" evidence="15"/>
<evidence type="ECO:0000256" key="10">
    <source>
        <dbReference type="ARBA" id="ARBA00022833"/>
    </source>
</evidence>
<name>A0A832LKM3_9BACT</name>
<comment type="subcellular location">
    <subcellularLocation>
        <location evidence="3 16">Cytoplasm</location>
    </subcellularLocation>
</comment>
<evidence type="ECO:0000256" key="8">
    <source>
        <dbReference type="ARBA" id="ARBA00022723"/>
    </source>
</evidence>
<evidence type="ECO:0000256" key="16">
    <source>
        <dbReference type="HAMAP-Rule" id="MF_00406"/>
    </source>
</evidence>
<comment type="similarity">
    <text evidence="15">Belongs to the LpxC family.</text>
</comment>
<keyword evidence="8 15" id="KW-0479">Metal-binding</keyword>
<evidence type="ECO:0000256" key="1">
    <source>
        <dbReference type="ARBA" id="ARBA00001947"/>
    </source>
</evidence>
<accession>A0A832LKM3</accession>
<dbReference type="GO" id="GO:0005737">
    <property type="term" value="C:cytoplasm"/>
    <property type="evidence" value="ECO:0007669"/>
    <property type="project" value="UniProtKB-SubCell"/>
</dbReference>
<dbReference type="InterPro" id="IPR011334">
    <property type="entry name" value="UDP-acyl_GlcNac_deAcase_C"/>
</dbReference>
<dbReference type="CDD" id="cd01288">
    <property type="entry name" value="FabZ"/>
    <property type="match status" value="1"/>
</dbReference>
<keyword evidence="10 15" id="KW-0862">Zinc</keyword>
<dbReference type="Gene3D" id="3.10.129.10">
    <property type="entry name" value="Hotdog Thioesterase"/>
    <property type="match status" value="1"/>
</dbReference>
<evidence type="ECO:0000256" key="15">
    <source>
        <dbReference type="HAMAP-Rule" id="MF_00388"/>
    </source>
</evidence>
<evidence type="ECO:0000256" key="14">
    <source>
        <dbReference type="ARBA" id="ARBA00025049"/>
    </source>
</evidence>
<dbReference type="GO" id="GO:0006633">
    <property type="term" value="P:fatty acid biosynthetic process"/>
    <property type="evidence" value="ECO:0007669"/>
    <property type="project" value="UniProtKB-UniRule"/>
</dbReference>
<keyword evidence="9 15" id="KW-0378">Hydrolase</keyword>
<comment type="catalytic activity">
    <reaction evidence="13 15">
        <text>a UDP-3-O-[(3R)-3-hydroxyacyl]-N-acetyl-alpha-D-glucosamine + H2O = a UDP-3-O-[(3R)-3-hydroxyacyl]-alpha-D-glucosamine + acetate</text>
        <dbReference type="Rhea" id="RHEA:67816"/>
        <dbReference type="ChEBI" id="CHEBI:15377"/>
        <dbReference type="ChEBI" id="CHEBI:30089"/>
        <dbReference type="ChEBI" id="CHEBI:137740"/>
        <dbReference type="ChEBI" id="CHEBI:173225"/>
        <dbReference type="EC" id="3.5.1.108"/>
    </reaction>
</comment>
<dbReference type="EC" id="4.2.1.59" evidence="16"/>
<dbReference type="GO" id="GO:0009245">
    <property type="term" value="P:lipid A biosynthetic process"/>
    <property type="evidence" value="ECO:0007669"/>
    <property type="project" value="UniProtKB-UniRule"/>
</dbReference>
<protein>
    <recommendedName>
        <fullName evidence="15 16">Multifunctional fusion protein</fullName>
    </recommendedName>
    <domain>
        <recommendedName>
            <fullName evidence="16">3-hydroxyacyl-[acyl-carrier-protein] dehydratase FabZ</fullName>
            <ecNumber evidence="16">4.2.1.59</ecNumber>
        </recommendedName>
        <alternativeName>
            <fullName evidence="16">(3R)-hydroxymyristoyl-[acyl-carrier-protein] dehydratase</fullName>
        </alternativeName>
        <alternativeName>
            <fullName evidence="16">Beta-hydroxyacyl-ACP dehydratase</fullName>
            <shortName evidence="16">(3R)-hydroxymyristoyl-ACP dehydrase</shortName>
        </alternativeName>
    </domain>
    <domain>
        <recommendedName>
            <fullName evidence="15">UDP-3-O-acyl-N-acetylglucosamine deacetylase</fullName>
            <shortName evidence="15">UDP-3-O-acyl-GlcNAc deacetylase</shortName>
            <ecNumber evidence="15">3.5.1.108</ecNumber>
        </recommendedName>
        <alternativeName>
            <fullName evidence="15">UDP-3-O-[R-3-hydroxymyristoyl]-N-acetylglucosamine deacetylase</fullName>
        </alternativeName>
    </domain>
</protein>
<dbReference type="HAMAP" id="MF_00388">
    <property type="entry name" value="LpxC"/>
    <property type="match status" value="1"/>
</dbReference>
<dbReference type="AlphaFoldDB" id="A0A832LKM3"/>
<dbReference type="InterPro" id="IPR010084">
    <property type="entry name" value="FabZ"/>
</dbReference>
<gene>
    <name evidence="15" type="primary">lpxC</name>
    <name evidence="16" type="synonym">fabZ</name>
    <name evidence="17" type="ORF">ENS56_14075</name>
</gene>
<dbReference type="Gene3D" id="3.30.230.20">
    <property type="entry name" value="lpxc deacetylase, domain 1"/>
    <property type="match status" value="1"/>
</dbReference>
<proteinExistence type="inferred from homology"/>
<comment type="similarity">
    <text evidence="16">Belongs to the thioester dehydratase family. FabZ subfamily.</text>
</comment>
<dbReference type="InterPro" id="IPR013114">
    <property type="entry name" value="FabA_FabZ"/>
</dbReference>
<dbReference type="EMBL" id="DSVI01000026">
    <property type="protein sequence ID" value="HGT49161.1"/>
    <property type="molecule type" value="Genomic_DNA"/>
</dbReference>
<dbReference type="HAMAP" id="MF_00406">
    <property type="entry name" value="FabZ"/>
    <property type="match status" value="1"/>
</dbReference>
<dbReference type="SUPFAM" id="SSF54211">
    <property type="entry name" value="Ribosomal protein S5 domain 2-like"/>
    <property type="match status" value="2"/>
</dbReference>
<keyword evidence="11 15" id="KW-0443">Lipid metabolism</keyword>
<evidence type="ECO:0000256" key="3">
    <source>
        <dbReference type="ARBA" id="ARBA00004496"/>
    </source>
</evidence>
<feature type="binding site" evidence="15">
    <location>
        <position position="79"/>
    </location>
    <ligand>
        <name>Zn(2+)</name>
        <dbReference type="ChEBI" id="CHEBI:29105"/>
    </ligand>
</feature>
<keyword evidence="7 15" id="KW-0441">Lipid A biosynthesis</keyword>
<evidence type="ECO:0000256" key="12">
    <source>
        <dbReference type="ARBA" id="ARBA00023239"/>
    </source>
</evidence>
<comment type="function">
    <text evidence="14 16">Involved in unsaturated fatty acids biosynthesis. Catalyzes the dehydration of short chain beta-hydroxyacyl-ACPs and long chain saturated and unsaturated beta-hydroxyacyl-ACPs.</text>
</comment>
<dbReference type="Pfam" id="PF03331">
    <property type="entry name" value="LpxC"/>
    <property type="match status" value="2"/>
</dbReference>
<comment type="caution">
    <text evidence="17">The sequence shown here is derived from an EMBL/GenBank/DDBJ whole genome shotgun (WGS) entry which is preliminary data.</text>
</comment>
<reference evidence="17" key="1">
    <citation type="journal article" date="2020" name="mSystems">
        <title>Genome- and Community-Level Interaction Insights into Carbon Utilization and Element Cycling Functions of Hydrothermarchaeota in Hydrothermal Sediment.</title>
        <authorList>
            <person name="Zhou Z."/>
            <person name="Liu Y."/>
            <person name="Xu W."/>
            <person name="Pan J."/>
            <person name="Luo Z.H."/>
            <person name="Li M."/>
        </authorList>
    </citation>
    <scope>NUCLEOTIDE SEQUENCE [LARGE SCALE GENOMIC DNA]</scope>
    <source>
        <strain evidence="17">SpSt-500</strain>
    </source>
</reference>
<dbReference type="InterPro" id="IPR015870">
    <property type="entry name" value="UDP-acyl_N-AcGlcN_deAcase_N"/>
</dbReference>
<dbReference type="PANTHER" id="PTHR33694:SF1">
    <property type="entry name" value="UDP-3-O-ACYL-N-ACETYLGLUCOSAMINE DEACETYLASE 1, MITOCHONDRIAL-RELATED"/>
    <property type="match status" value="1"/>
</dbReference>
<dbReference type="UniPathway" id="UPA00359">
    <property type="reaction ID" value="UER00478"/>
</dbReference>
<evidence type="ECO:0000256" key="11">
    <source>
        <dbReference type="ARBA" id="ARBA00023098"/>
    </source>
</evidence>
<dbReference type="GO" id="GO:0046872">
    <property type="term" value="F:metal ion binding"/>
    <property type="evidence" value="ECO:0007669"/>
    <property type="project" value="UniProtKB-KW"/>
</dbReference>
<dbReference type="GO" id="GO:0016020">
    <property type="term" value="C:membrane"/>
    <property type="evidence" value="ECO:0007669"/>
    <property type="project" value="GOC"/>
</dbReference>
<dbReference type="Gene3D" id="3.30.1700.10">
    <property type="entry name" value="lpxc deacetylase, domain 2"/>
    <property type="match status" value="1"/>
</dbReference>
<dbReference type="NCBIfam" id="TIGR00325">
    <property type="entry name" value="lpxC"/>
    <property type="match status" value="1"/>
</dbReference>
<evidence type="ECO:0000256" key="13">
    <source>
        <dbReference type="ARBA" id="ARBA00024535"/>
    </source>
</evidence>
<evidence type="ECO:0000256" key="5">
    <source>
        <dbReference type="ARBA" id="ARBA00022490"/>
    </source>
</evidence>